<keyword evidence="2" id="KW-0479">Metal-binding</keyword>
<dbReference type="SUPFAM" id="SSF57667">
    <property type="entry name" value="beta-beta-alpha zinc fingers"/>
    <property type="match status" value="6"/>
</dbReference>
<keyword evidence="4" id="KW-0862">Zinc</keyword>
<evidence type="ECO:0000256" key="7">
    <source>
        <dbReference type="ARBA" id="ARBA00023242"/>
    </source>
</evidence>
<feature type="domain" description="C2H2-type" evidence="10">
    <location>
        <begin position="472"/>
        <end position="499"/>
    </location>
</feature>
<comment type="subcellular location">
    <subcellularLocation>
        <location evidence="1">Nucleus</location>
    </subcellularLocation>
</comment>
<comment type="caution">
    <text evidence="11">The sequence shown here is derived from an EMBL/GenBank/DDBJ whole genome shotgun (WGS) entry which is preliminary data.</text>
</comment>
<feature type="domain" description="C2H2-type" evidence="10">
    <location>
        <begin position="359"/>
        <end position="386"/>
    </location>
</feature>
<organism evidence="11 12">
    <name type="scientific">Molorchus minor</name>
    <dbReference type="NCBI Taxonomy" id="1323400"/>
    <lineage>
        <taxon>Eukaryota</taxon>
        <taxon>Metazoa</taxon>
        <taxon>Ecdysozoa</taxon>
        <taxon>Arthropoda</taxon>
        <taxon>Hexapoda</taxon>
        <taxon>Insecta</taxon>
        <taxon>Pterygota</taxon>
        <taxon>Neoptera</taxon>
        <taxon>Endopterygota</taxon>
        <taxon>Coleoptera</taxon>
        <taxon>Polyphaga</taxon>
        <taxon>Cucujiformia</taxon>
        <taxon>Chrysomeloidea</taxon>
        <taxon>Cerambycidae</taxon>
        <taxon>Lamiinae</taxon>
        <taxon>Monochamini</taxon>
        <taxon>Molorchus</taxon>
    </lineage>
</organism>
<dbReference type="PROSITE" id="PS50157">
    <property type="entry name" value="ZINC_FINGER_C2H2_2"/>
    <property type="match status" value="10"/>
</dbReference>
<dbReference type="Gene3D" id="3.30.160.60">
    <property type="entry name" value="Classic Zinc Finger"/>
    <property type="match status" value="8"/>
</dbReference>
<feature type="domain" description="C2H2-type" evidence="10">
    <location>
        <begin position="387"/>
        <end position="414"/>
    </location>
</feature>
<dbReference type="PANTHER" id="PTHR46179:SF13">
    <property type="entry name" value="C2H2-TYPE DOMAIN-CONTAINING PROTEIN"/>
    <property type="match status" value="1"/>
</dbReference>
<dbReference type="PROSITE" id="PS00028">
    <property type="entry name" value="ZINC_FINGER_C2H2_1"/>
    <property type="match status" value="8"/>
</dbReference>
<evidence type="ECO:0000256" key="2">
    <source>
        <dbReference type="ARBA" id="ARBA00022723"/>
    </source>
</evidence>
<dbReference type="PANTHER" id="PTHR46179">
    <property type="entry name" value="ZINC FINGER PROTEIN"/>
    <property type="match status" value="1"/>
</dbReference>
<evidence type="ECO:0000256" key="9">
    <source>
        <dbReference type="SAM" id="MobiDB-lite"/>
    </source>
</evidence>
<name>A0ABQ9JBM5_9CUCU</name>
<dbReference type="Proteomes" id="UP001162164">
    <property type="component" value="Unassembled WGS sequence"/>
</dbReference>
<evidence type="ECO:0000256" key="5">
    <source>
        <dbReference type="ARBA" id="ARBA00023015"/>
    </source>
</evidence>
<keyword evidence="3 8" id="KW-0863">Zinc-finger</keyword>
<dbReference type="EMBL" id="JAPWTJ010000846">
    <property type="protein sequence ID" value="KAJ8975299.1"/>
    <property type="molecule type" value="Genomic_DNA"/>
</dbReference>
<dbReference type="InterPro" id="IPR013087">
    <property type="entry name" value="Znf_C2H2_type"/>
</dbReference>
<feature type="domain" description="C2H2-type" evidence="10">
    <location>
        <begin position="526"/>
        <end position="553"/>
    </location>
</feature>
<feature type="domain" description="C2H2-type" evidence="10">
    <location>
        <begin position="500"/>
        <end position="522"/>
    </location>
</feature>
<keyword evidence="12" id="KW-1185">Reference proteome</keyword>
<dbReference type="SMART" id="SM00355">
    <property type="entry name" value="ZnF_C2H2"/>
    <property type="match status" value="13"/>
</dbReference>
<evidence type="ECO:0000256" key="3">
    <source>
        <dbReference type="ARBA" id="ARBA00022771"/>
    </source>
</evidence>
<accession>A0ABQ9JBM5</accession>
<feature type="region of interest" description="Disordered" evidence="9">
    <location>
        <begin position="99"/>
        <end position="139"/>
    </location>
</feature>
<feature type="domain" description="C2H2-type" evidence="10">
    <location>
        <begin position="556"/>
        <end position="584"/>
    </location>
</feature>
<dbReference type="Pfam" id="PF13912">
    <property type="entry name" value="zf-C2H2_6"/>
    <property type="match status" value="5"/>
</dbReference>
<evidence type="ECO:0000259" key="10">
    <source>
        <dbReference type="PROSITE" id="PS50157"/>
    </source>
</evidence>
<evidence type="ECO:0000256" key="8">
    <source>
        <dbReference type="PROSITE-ProRule" id="PRU00042"/>
    </source>
</evidence>
<feature type="domain" description="C2H2-type" evidence="10">
    <location>
        <begin position="415"/>
        <end position="443"/>
    </location>
</feature>
<reference evidence="11" key="1">
    <citation type="journal article" date="2023" name="Insect Mol. Biol.">
        <title>Genome sequencing provides insights into the evolution of gene families encoding plant cell wall-degrading enzymes in longhorned beetles.</title>
        <authorList>
            <person name="Shin N.R."/>
            <person name="Okamura Y."/>
            <person name="Kirsch R."/>
            <person name="Pauchet Y."/>
        </authorList>
    </citation>
    <scope>NUCLEOTIDE SEQUENCE</scope>
    <source>
        <strain evidence="11">MMC_N1</strain>
    </source>
</reference>
<keyword evidence="5" id="KW-0805">Transcription regulation</keyword>
<keyword evidence="6" id="KW-0804">Transcription</keyword>
<dbReference type="InterPro" id="IPR051061">
    <property type="entry name" value="Zinc_finger_trans_reg"/>
</dbReference>
<feature type="domain" description="C2H2-type" evidence="10">
    <location>
        <begin position="239"/>
        <end position="266"/>
    </location>
</feature>
<evidence type="ECO:0000313" key="11">
    <source>
        <dbReference type="EMBL" id="KAJ8975299.1"/>
    </source>
</evidence>
<evidence type="ECO:0000313" key="12">
    <source>
        <dbReference type="Proteomes" id="UP001162164"/>
    </source>
</evidence>
<feature type="domain" description="C2H2-type" evidence="10">
    <location>
        <begin position="279"/>
        <end position="306"/>
    </location>
</feature>
<feature type="domain" description="C2H2-type" evidence="10">
    <location>
        <begin position="444"/>
        <end position="471"/>
    </location>
</feature>
<proteinExistence type="predicted"/>
<evidence type="ECO:0000256" key="6">
    <source>
        <dbReference type="ARBA" id="ARBA00023163"/>
    </source>
</evidence>
<dbReference type="InterPro" id="IPR036236">
    <property type="entry name" value="Znf_C2H2_sf"/>
</dbReference>
<protein>
    <recommendedName>
        <fullName evidence="10">C2H2-type domain-containing protein</fullName>
    </recommendedName>
</protein>
<feature type="compositionally biased region" description="Acidic residues" evidence="9">
    <location>
        <begin position="99"/>
        <end position="110"/>
    </location>
</feature>
<dbReference type="Pfam" id="PF00096">
    <property type="entry name" value="zf-C2H2"/>
    <property type="match status" value="4"/>
</dbReference>
<evidence type="ECO:0000256" key="1">
    <source>
        <dbReference type="ARBA" id="ARBA00004123"/>
    </source>
</evidence>
<evidence type="ECO:0000256" key="4">
    <source>
        <dbReference type="ARBA" id="ARBA00022833"/>
    </source>
</evidence>
<gene>
    <name evidence="11" type="ORF">NQ317_011640</name>
</gene>
<keyword evidence="7" id="KW-0539">Nucleus</keyword>
<sequence length="621" mass="71985">MPNDNTSNMIFINPKVEITEPVEDDEQTNSILARALMAKHVTNESDIVGAEETDQVVGVYTCQMCNVSFNSIEEHLEKFHAGEEIILETEETVQLADENQEAVEDEEEVTTDVYDSMFSPRDDGSENTESVVDDEKTHTVEEQQCLDKAGRLYTRKVVKIDKFWIENQQKKQEKKGPMTEKYLLENGKIHKITEEEAKLIDDKDAIIQIHQCPTCYLQFPNIDHYNKHICDPSKVKNKFKCTHCTAVFLNYQSLTGHMKSHITKDSFGKVKRVVTLGPYSCDVCKTMFPSFKSLRLHRRMHDPIKDKSPEAPVTYSITGPIDDSREIVRHMFICSICNKTYDKEYEEVHMKSHNQEDDYDCTICNRKFHTKENLAMHVKAHNNGKKFACSYCKKPFTTYDALQDHVMHQCQKRQYECQYCGRRFSRPPRRKSKHERIHTGEKPHVCQICGKAFRVSYCLTLHLRTHSGTRPYQCTNCGKRFKSHSVYNHHLLTHSDVRAYKCPYCPKAFKTGVQLAGHKNSHIKPFACTECNRPFASLYAVRAHMETHKRENNLKFDCWLCGATYARAFALRDHMKSQHVGESMDVDDNVLIELETNESANRLQNEMKISMEDRTDEEEVA</sequence>